<dbReference type="PANTHER" id="PTHR43442">
    <property type="entry name" value="GLUCONOKINASE-RELATED"/>
    <property type="match status" value="1"/>
</dbReference>
<reference evidence="10 11" key="1">
    <citation type="submission" date="2020-07" db="EMBL/GenBank/DDBJ databases">
        <title>Transfer of Campylobacter canadensis to the novel genus Avispirillum gen. nov., that also includes two novel species recovered from migratory waterfowl: Avispirillum anseris sp. nov. and Avispirillum brantae sp. nov.</title>
        <authorList>
            <person name="Miller W.G."/>
            <person name="Chapman M.H."/>
            <person name="Yee E."/>
            <person name="Inglis G.D."/>
        </authorList>
    </citation>
    <scope>NUCLEOTIDE SEQUENCE [LARGE SCALE GENOMIC DNA]</scope>
    <source>
        <strain evidence="10 11">L283</strain>
    </source>
</reference>
<organism evidence="10 11">
    <name type="scientific">Campylobacter canadensis</name>
    <dbReference type="NCBI Taxonomy" id="449520"/>
    <lineage>
        <taxon>Bacteria</taxon>
        <taxon>Pseudomonadati</taxon>
        <taxon>Campylobacterota</taxon>
        <taxon>Epsilonproteobacteria</taxon>
        <taxon>Campylobacterales</taxon>
        <taxon>Campylobacteraceae</taxon>
        <taxon>Campylobacter</taxon>
    </lineage>
</organism>
<dbReference type="NCBIfam" id="TIGR01313">
    <property type="entry name" value="therm_gnt_kin"/>
    <property type="match status" value="1"/>
</dbReference>
<keyword evidence="5 9" id="KW-0547">Nucleotide-binding</keyword>
<evidence type="ECO:0000313" key="11">
    <source>
        <dbReference type="Proteomes" id="UP000786183"/>
    </source>
</evidence>
<comment type="similarity">
    <text evidence="2 9">Belongs to the gluconokinase GntK/GntV family.</text>
</comment>
<comment type="pathway">
    <text evidence="1">Carbohydrate acid metabolism.</text>
</comment>
<evidence type="ECO:0000256" key="5">
    <source>
        <dbReference type="ARBA" id="ARBA00022741"/>
    </source>
</evidence>
<dbReference type="CDD" id="cd02021">
    <property type="entry name" value="GntK"/>
    <property type="match status" value="1"/>
</dbReference>
<accession>A0ABS7WTA1</accession>
<sequence>MKEYCIVVMGVCGSGKSTISKLLAQNIGSNFIDADDLHPRANIEKMQNAIALNDDDRMPWLERINDVFYSIQRRHTSMVIACSALKKKYRDYIRSSCKNVIFVHLYGDIDLIKQRMSKRSGHYMKENMIQSQFDTLEFPKDEDRVINIEISAPIGEILDKALIEIEKIN</sequence>
<evidence type="ECO:0000256" key="7">
    <source>
        <dbReference type="ARBA" id="ARBA00022840"/>
    </source>
</evidence>
<proteinExistence type="inferred from homology"/>
<evidence type="ECO:0000256" key="8">
    <source>
        <dbReference type="ARBA" id="ARBA00048090"/>
    </source>
</evidence>
<name>A0ABS7WTA1_9BACT</name>
<gene>
    <name evidence="10" type="ORF">AVCANL283_07915</name>
</gene>
<dbReference type="EC" id="2.7.1.12" evidence="3 9"/>
<dbReference type="SUPFAM" id="SSF52540">
    <property type="entry name" value="P-loop containing nucleoside triphosphate hydrolases"/>
    <property type="match status" value="1"/>
</dbReference>
<keyword evidence="4 9" id="KW-0808">Transferase</keyword>
<dbReference type="Proteomes" id="UP000786183">
    <property type="component" value="Unassembled WGS sequence"/>
</dbReference>
<comment type="catalytic activity">
    <reaction evidence="8 9">
        <text>D-gluconate + ATP = 6-phospho-D-gluconate + ADP + H(+)</text>
        <dbReference type="Rhea" id="RHEA:19433"/>
        <dbReference type="ChEBI" id="CHEBI:15378"/>
        <dbReference type="ChEBI" id="CHEBI:18391"/>
        <dbReference type="ChEBI" id="CHEBI:30616"/>
        <dbReference type="ChEBI" id="CHEBI:58759"/>
        <dbReference type="ChEBI" id="CHEBI:456216"/>
        <dbReference type="EC" id="2.7.1.12"/>
    </reaction>
</comment>
<dbReference type="InterPro" id="IPR006001">
    <property type="entry name" value="Therm_gnt_kin"/>
</dbReference>
<evidence type="ECO:0000256" key="3">
    <source>
        <dbReference type="ARBA" id="ARBA00012054"/>
    </source>
</evidence>
<evidence type="ECO:0000256" key="4">
    <source>
        <dbReference type="ARBA" id="ARBA00022679"/>
    </source>
</evidence>
<evidence type="ECO:0000256" key="6">
    <source>
        <dbReference type="ARBA" id="ARBA00022777"/>
    </source>
</evidence>
<protein>
    <recommendedName>
        <fullName evidence="3 9">Gluconokinase</fullName>
        <ecNumber evidence="3 9">2.7.1.12</ecNumber>
    </recommendedName>
</protein>
<dbReference type="InterPro" id="IPR027417">
    <property type="entry name" value="P-loop_NTPase"/>
</dbReference>
<dbReference type="PANTHER" id="PTHR43442:SF3">
    <property type="entry name" value="GLUCONOKINASE-RELATED"/>
    <property type="match status" value="1"/>
</dbReference>
<comment type="caution">
    <text evidence="10">The sequence shown here is derived from an EMBL/GenBank/DDBJ whole genome shotgun (WGS) entry which is preliminary data.</text>
</comment>
<evidence type="ECO:0000256" key="1">
    <source>
        <dbReference type="ARBA" id="ARBA00004761"/>
    </source>
</evidence>
<evidence type="ECO:0000313" key="10">
    <source>
        <dbReference type="EMBL" id="MBZ7988015.1"/>
    </source>
</evidence>
<evidence type="ECO:0000256" key="2">
    <source>
        <dbReference type="ARBA" id="ARBA00008420"/>
    </source>
</evidence>
<keyword evidence="6 9" id="KW-0418">Kinase</keyword>
<dbReference type="EMBL" id="JACGBB010000024">
    <property type="protein sequence ID" value="MBZ7988015.1"/>
    <property type="molecule type" value="Genomic_DNA"/>
</dbReference>
<dbReference type="InterPro" id="IPR031322">
    <property type="entry name" value="Shikimate/glucono_kinase"/>
</dbReference>
<keyword evidence="11" id="KW-1185">Reference proteome</keyword>
<evidence type="ECO:0000256" key="9">
    <source>
        <dbReference type="RuleBase" id="RU363066"/>
    </source>
</evidence>
<dbReference type="Gene3D" id="3.40.50.300">
    <property type="entry name" value="P-loop containing nucleotide triphosphate hydrolases"/>
    <property type="match status" value="1"/>
</dbReference>
<dbReference type="RefSeq" id="WP_172231309.1">
    <property type="nucleotide sequence ID" value="NZ_CP035946.1"/>
</dbReference>
<dbReference type="Pfam" id="PF01202">
    <property type="entry name" value="SKI"/>
    <property type="match status" value="1"/>
</dbReference>
<keyword evidence="7 9" id="KW-0067">ATP-binding</keyword>